<dbReference type="OrthoDB" id="9788959at2"/>
<dbReference type="Pfam" id="PF00582">
    <property type="entry name" value="Usp"/>
    <property type="match status" value="1"/>
</dbReference>
<keyword evidence="4" id="KW-1185">Reference proteome</keyword>
<dbReference type="RefSeq" id="WP_129602026.1">
    <property type="nucleotide sequence ID" value="NZ_CP035544.1"/>
</dbReference>
<evidence type="ECO:0000259" key="2">
    <source>
        <dbReference type="Pfam" id="PF00582"/>
    </source>
</evidence>
<gene>
    <name evidence="3" type="ORF">EQY75_00910</name>
</gene>
<feature type="domain" description="UspA" evidence="2">
    <location>
        <begin position="1"/>
        <end position="147"/>
    </location>
</feature>
<proteinExistence type="inferred from homology"/>
<dbReference type="Proteomes" id="UP000290889">
    <property type="component" value="Chromosome"/>
</dbReference>
<dbReference type="InterPro" id="IPR006015">
    <property type="entry name" value="Universal_stress_UspA"/>
</dbReference>
<evidence type="ECO:0000256" key="1">
    <source>
        <dbReference type="ARBA" id="ARBA00008791"/>
    </source>
</evidence>
<dbReference type="InterPro" id="IPR006016">
    <property type="entry name" value="UspA"/>
</dbReference>
<accession>A0A411E6T1</accession>
<sequence>MKQVLLPTDFSENSWNAITYVLELLKEDECTFHLLNTYTPVIPNNRFMASSFQGSVLEEGSRENSKNGLNNIINRIEKSHKNKNHSFKIKSSFNILVEEIRTMIEEEEIDLIVTGTKGASGIDEVFLGSNTVRIIKAVKECPVLTIPRNFKFVRPQEVVFATDFKRYYSKSELAPLIELTKSFKATIRIVYVQNEIKALSEVQQFNLNMLRKYFKGIDHYVHTVSELNSVSKTLEVFADELDIHLLAMLNYQHSYMERMTREPVVKCMAFHTQVPLLVIPELGMNGPKRSSEETRFQLAK</sequence>
<reference evidence="3 4" key="1">
    <citation type="submission" date="2019-01" db="EMBL/GenBank/DDBJ databases">
        <title>Muriicola soli sp. nov., isolated from soil.</title>
        <authorList>
            <person name="Kang H.J."/>
            <person name="Kim S.B."/>
        </authorList>
    </citation>
    <scope>NUCLEOTIDE SEQUENCE [LARGE SCALE GENOMIC DNA]</scope>
    <source>
        <strain evidence="3 4">MMS17-SY002</strain>
    </source>
</reference>
<evidence type="ECO:0000313" key="4">
    <source>
        <dbReference type="Proteomes" id="UP000290889"/>
    </source>
</evidence>
<name>A0A411E6T1_9FLAO</name>
<evidence type="ECO:0000313" key="3">
    <source>
        <dbReference type="EMBL" id="QBA63234.1"/>
    </source>
</evidence>
<dbReference type="InterPro" id="IPR014729">
    <property type="entry name" value="Rossmann-like_a/b/a_fold"/>
</dbReference>
<protein>
    <submittedName>
        <fullName evidence="3">Universal stress protein</fullName>
    </submittedName>
</protein>
<dbReference type="EMBL" id="CP035544">
    <property type="protein sequence ID" value="QBA63234.1"/>
    <property type="molecule type" value="Genomic_DNA"/>
</dbReference>
<organism evidence="3 4">
    <name type="scientific">Muriicola soli</name>
    <dbReference type="NCBI Taxonomy" id="2507538"/>
    <lineage>
        <taxon>Bacteria</taxon>
        <taxon>Pseudomonadati</taxon>
        <taxon>Bacteroidota</taxon>
        <taxon>Flavobacteriia</taxon>
        <taxon>Flavobacteriales</taxon>
        <taxon>Flavobacteriaceae</taxon>
        <taxon>Muriicola</taxon>
    </lineage>
</organism>
<dbReference type="PRINTS" id="PR01438">
    <property type="entry name" value="UNVRSLSTRESS"/>
</dbReference>
<dbReference type="AlphaFoldDB" id="A0A411E6T1"/>
<dbReference type="CDD" id="cd00293">
    <property type="entry name" value="USP-like"/>
    <property type="match status" value="1"/>
</dbReference>
<comment type="similarity">
    <text evidence="1">Belongs to the universal stress protein A family.</text>
</comment>
<dbReference type="Gene3D" id="3.40.50.620">
    <property type="entry name" value="HUPs"/>
    <property type="match status" value="2"/>
</dbReference>
<dbReference type="KEGG" id="mur:EQY75_00910"/>
<dbReference type="PANTHER" id="PTHR46268">
    <property type="entry name" value="STRESS RESPONSE PROTEIN NHAX"/>
    <property type="match status" value="1"/>
</dbReference>
<dbReference type="SUPFAM" id="SSF52402">
    <property type="entry name" value="Adenine nucleotide alpha hydrolases-like"/>
    <property type="match status" value="2"/>
</dbReference>
<dbReference type="PANTHER" id="PTHR46268:SF22">
    <property type="entry name" value="SENSOR PROTEIN KDPD-RELATED"/>
    <property type="match status" value="1"/>
</dbReference>